<dbReference type="Proteomes" id="UP001153737">
    <property type="component" value="Chromosome 5"/>
</dbReference>
<dbReference type="EMBL" id="OU896711">
    <property type="protein sequence ID" value="CAG9822213.1"/>
    <property type="molecule type" value="Genomic_DNA"/>
</dbReference>
<organism evidence="1 2">
    <name type="scientific">Phaedon cochleariae</name>
    <name type="common">Mustard beetle</name>
    <dbReference type="NCBI Taxonomy" id="80249"/>
    <lineage>
        <taxon>Eukaryota</taxon>
        <taxon>Metazoa</taxon>
        <taxon>Ecdysozoa</taxon>
        <taxon>Arthropoda</taxon>
        <taxon>Hexapoda</taxon>
        <taxon>Insecta</taxon>
        <taxon>Pterygota</taxon>
        <taxon>Neoptera</taxon>
        <taxon>Endopterygota</taxon>
        <taxon>Coleoptera</taxon>
        <taxon>Polyphaga</taxon>
        <taxon>Cucujiformia</taxon>
        <taxon>Chrysomeloidea</taxon>
        <taxon>Chrysomelidae</taxon>
        <taxon>Chrysomelinae</taxon>
        <taxon>Chrysomelini</taxon>
        <taxon>Phaedon</taxon>
    </lineage>
</organism>
<name>A0A9N9X478_PHACE</name>
<reference evidence="1" key="2">
    <citation type="submission" date="2022-10" db="EMBL/GenBank/DDBJ databases">
        <authorList>
            <consortium name="ENA_rothamsted_submissions"/>
            <consortium name="culmorum"/>
            <person name="King R."/>
        </authorList>
    </citation>
    <scope>NUCLEOTIDE SEQUENCE</scope>
</reference>
<dbReference type="OrthoDB" id="6614843at2759"/>
<protein>
    <submittedName>
        <fullName evidence="1">Uncharacterized protein</fullName>
    </submittedName>
</protein>
<gene>
    <name evidence="1" type="ORF">PHAECO_LOCUS9379</name>
</gene>
<evidence type="ECO:0000313" key="2">
    <source>
        <dbReference type="Proteomes" id="UP001153737"/>
    </source>
</evidence>
<evidence type="ECO:0000313" key="1">
    <source>
        <dbReference type="EMBL" id="CAG9822213.1"/>
    </source>
</evidence>
<accession>A0A9N9X478</accession>
<reference evidence="1" key="1">
    <citation type="submission" date="2022-01" db="EMBL/GenBank/DDBJ databases">
        <authorList>
            <person name="King R."/>
        </authorList>
    </citation>
    <scope>NUCLEOTIDE SEQUENCE</scope>
</reference>
<keyword evidence="2" id="KW-1185">Reference proteome</keyword>
<dbReference type="AlphaFoldDB" id="A0A9N9X478"/>
<sequence length="119" mass="12636">MSGKVKGAQAVVQKRCPKAVYVHCASQSLNLAMANAAEVRSIRNCFGTTDDASLSADAESESEISDPPDQITDLCSGLKLISDAVISISKGHVFQDPEDLPAKAEVVENYAIEVVNENI</sequence>
<proteinExistence type="predicted"/>